<keyword evidence="1" id="KW-0808">Transferase</keyword>
<keyword evidence="2" id="KW-0548">Nucleotidyltransferase</keyword>
<evidence type="ECO:0000256" key="4">
    <source>
        <dbReference type="ARBA" id="ARBA00022759"/>
    </source>
</evidence>
<dbReference type="FunFam" id="3.10.20.370:FF:000001">
    <property type="entry name" value="Retrovirus-related Pol polyprotein from transposon 17.6-like protein"/>
    <property type="match status" value="1"/>
</dbReference>
<keyword evidence="3" id="KW-0540">Nuclease</keyword>
<dbReference type="InterPro" id="IPR043502">
    <property type="entry name" value="DNA/RNA_pol_sf"/>
</dbReference>
<dbReference type="Pfam" id="PF08284">
    <property type="entry name" value="RVP_2"/>
    <property type="match status" value="1"/>
</dbReference>
<dbReference type="InterPro" id="IPR036397">
    <property type="entry name" value="RNaseH_sf"/>
</dbReference>
<dbReference type="AlphaFoldDB" id="A0A699JWL8"/>
<evidence type="ECO:0000313" key="8">
    <source>
        <dbReference type="EMBL" id="GFA58780.1"/>
    </source>
</evidence>
<accession>A0A699JWL8</accession>
<dbReference type="GO" id="GO:0004519">
    <property type="term" value="F:endonuclease activity"/>
    <property type="evidence" value="ECO:0007669"/>
    <property type="project" value="UniProtKB-KW"/>
</dbReference>
<dbReference type="CDD" id="cd09274">
    <property type="entry name" value="RNase_HI_RT_Ty3"/>
    <property type="match status" value="1"/>
</dbReference>
<sequence>MRLNTRYEVELADGRIVSTNTVLRGCTLNLTNHLFEIDLMPIELGTFDIVIRMDWLVERDAVIVYGKKEVHIPVKNEVLVVKGNEGVSRLKVISCIKARNAPILALPKGTEDFVVYCDASIKGFGAVLMQREKVIAYALRQLKKHEENYTTHDLELGVVVFALRLWRHYLYGTKCVVYTDHKSLQYILDQKELNMRQRRWIELLSNYDCEIHYHPRKANVVGDALSRKERENPLRVRDLVMTVYPDLSERILRAHTKTMKE</sequence>
<dbReference type="CDD" id="cd00303">
    <property type="entry name" value="retropepsin_like"/>
    <property type="match status" value="1"/>
</dbReference>
<evidence type="ECO:0000256" key="6">
    <source>
        <dbReference type="ARBA" id="ARBA00022918"/>
    </source>
</evidence>
<evidence type="ECO:0000256" key="3">
    <source>
        <dbReference type="ARBA" id="ARBA00022722"/>
    </source>
</evidence>
<keyword evidence="4" id="KW-0255">Endonuclease</keyword>
<dbReference type="GO" id="GO:0003964">
    <property type="term" value="F:RNA-directed DNA polymerase activity"/>
    <property type="evidence" value="ECO:0007669"/>
    <property type="project" value="UniProtKB-KW"/>
</dbReference>
<evidence type="ECO:0000256" key="5">
    <source>
        <dbReference type="ARBA" id="ARBA00022801"/>
    </source>
</evidence>
<dbReference type="PANTHER" id="PTHR34072">
    <property type="entry name" value="ENZYMATIC POLYPROTEIN-RELATED"/>
    <property type="match status" value="1"/>
</dbReference>
<dbReference type="Pfam" id="PF17917">
    <property type="entry name" value="RT_RNaseH"/>
    <property type="match status" value="1"/>
</dbReference>
<dbReference type="SUPFAM" id="SSF56672">
    <property type="entry name" value="DNA/RNA polymerases"/>
    <property type="match status" value="1"/>
</dbReference>
<protein>
    <submittedName>
        <fullName evidence="8">Putative reverse transcriptase domain-containing protein</fullName>
    </submittedName>
</protein>
<reference evidence="8" key="1">
    <citation type="journal article" date="2019" name="Sci. Rep.">
        <title>Draft genome of Tanacetum cinerariifolium, the natural source of mosquito coil.</title>
        <authorList>
            <person name="Yamashiro T."/>
            <person name="Shiraishi A."/>
            <person name="Satake H."/>
            <person name="Nakayama K."/>
        </authorList>
    </citation>
    <scope>NUCLEOTIDE SEQUENCE</scope>
</reference>
<dbReference type="PANTHER" id="PTHR34072:SF52">
    <property type="entry name" value="RIBONUCLEASE H"/>
    <property type="match status" value="1"/>
</dbReference>
<gene>
    <name evidence="8" type="ORF">Tci_630752</name>
</gene>
<keyword evidence="5" id="KW-0378">Hydrolase</keyword>
<comment type="caution">
    <text evidence="8">The sequence shown here is derived from an EMBL/GenBank/DDBJ whole genome shotgun (WGS) entry which is preliminary data.</text>
</comment>
<keyword evidence="6 8" id="KW-0695">RNA-directed DNA polymerase</keyword>
<dbReference type="Gene3D" id="3.30.420.10">
    <property type="entry name" value="Ribonuclease H-like superfamily/Ribonuclease H"/>
    <property type="match status" value="1"/>
</dbReference>
<evidence type="ECO:0000259" key="7">
    <source>
        <dbReference type="Pfam" id="PF17917"/>
    </source>
</evidence>
<organism evidence="8">
    <name type="scientific">Tanacetum cinerariifolium</name>
    <name type="common">Dalmatian daisy</name>
    <name type="synonym">Chrysanthemum cinerariifolium</name>
    <dbReference type="NCBI Taxonomy" id="118510"/>
    <lineage>
        <taxon>Eukaryota</taxon>
        <taxon>Viridiplantae</taxon>
        <taxon>Streptophyta</taxon>
        <taxon>Embryophyta</taxon>
        <taxon>Tracheophyta</taxon>
        <taxon>Spermatophyta</taxon>
        <taxon>Magnoliopsida</taxon>
        <taxon>eudicotyledons</taxon>
        <taxon>Gunneridae</taxon>
        <taxon>Pentapetalae</taxon>
        <taxon>asterids</taxon>
        <taxon>campanulids</taxon>
        <taxon>Asterales</taxon>
        <taxon>Asteraceae</taxon>
        <taxon>Asteroideae</taxon>
        <taxon>Anthemideae</taxon>
        <taxon>Anthemidinae</taxon>
        <taxon>Tanacetum</taxon>
    </lineage>
</organism>
<proteinExistence type="predicted"/>
<evidence type="ECO:0000256" key="1">
    <source>
        <dbReference type="ARBA" id="ARBA00022679"/>
    </source>
</evidence>
<dbReference type="GO" id="GO:0016787">
    <property type="term" value="F:hydrolase activity"/>
    <property type="evidence" value="ECO:0007669"/>
    <property type="project" value="UniProtKB-KW"/>
</dbReference>
<feature type="domain" description="Reverse transcriptase RNase H-like" evidence="7">
    <location>
        <begin position="110"/>
        <end position="207"/>
    </location>
</feature>
<dbReference type="GO" id="GO:0003676">
    <property type="term" value="F:nucleic acid binding"/>
    <property type="evidence" value="ECO:0007669"/>
    <property type="project" value="InterPro"/>
</dbReference>
<evidence type="ECO:0000256" key="2">
    <source>
        <dbReference type="ARBA" id="ARBA00022695"/>
    </source>
</evidence>
<dbReference type="EMBL" id="BKCJ010450575">
    <property type="protein sequence ID" value="GFA58780.1"/>
    <property type="molecule type" value="Genomic_DNA"/>
</dbReference>
<name>A0A699JWL8_TANCI</name>
<dbReference type="InterPro" id="IPR041373">
    <property type="entry name" value="RT_RNaseH"/>
</dbReference>